<protein>
    <submittedName>
        <fullName evidence="2">Uncharacterized protein</fullName>
    </submittedName>
</protein>
<keyword evidence="3" id="KW-1185">Reference proteome</keyword>
<dbReference type="HOGENOM" id="CLU_3151590_0_0_3"/>
<reference evidence="2 3" key="1">
    <citation type="submission" date="2008-07" db="EMBL/GenBank/DDBJ databases">
        <authorList>
            <person name="Tandeau de Marsac N."/>
            <person name="Ferriera S."/>
            <person name="Johnson J."/>
            <person name="Kravitz S."/>
            <person name="Beeson K."/>
            <person name="Sutton G."/>
            <person name="Rogers Y.-H."/>
            <person name="Friedman R."/>
            <person name="Frazier M."/>
            <person name="Venter J.C."/>
        </authorList>
    </citation>
    <scope>NUCLEOTIDE SEQUENCE [LARGE SCALE GENOMIC DNA]</scope>
    <source>
        <strain evidence="2 3">PCC 7420</strain>
    </source>
</reference>
<evidence type="ECO:0000256" key="1">
    <source>
        <dbReference type="SAM" id="MobiDB-lite"/>
    </source>
</evidence>
<sequence length="48" mass="5065">MKPAPTQSSPSSPAPRRAMARLYIAPPAPSAPRSPFPTIDVDLSGFKT</sequence>
<dbReference type="Proteomes" id="UP000003835">
    <property type="component" value="Unassembled WGS sequence"/>
</dbReference>
<proteinExistence type="predicted"/>
<dbReference type="STRING" id="118168.MC7420_6250"/>
<gene>
    <name evidence="2" type="ORF">MC7420_6250</name>
</gene>
<dbReference type="EMBL" id="DS989852">
    <property type="protein sequence ID" value="EDX74772.1"/>
    <property type="molecule type" value="Genomic_DNA"/>
</dbReference>
<accession>B4VTZ2</accession>
<feature type="region of interest" description="Disordered" evidence="1">
    <location>
        <begin position="26"/>
        <end position="48"/>
    </location>
</feature>
<feature type="compositionally biased region" description="Pro residues" evidence="1">
    <location>
        <begin position="26"/>
        <end position="35"/>
    </location>
</feature>
<evidence type="ECO:0000313" key="2">
    <source>
        <dbReference type="EMBL" id="EDX74772.1"/>
    </source>
</evidence>
<evidence type="ECO:0000313" key="3">
    <source>
        <dbReference type="Proteomes" id="UP000003835"/>
    </source>
</evidence>
<dbReference type="AlphaFoldDB" id="B4VTZ2"/>
<name>B4VTZ2_9CYAN</name>
<organism evidence="2 3">
    <name type="scientific">Coleofasciculus chthonoplastes PCC 7420</name>
    <dbReference type="NCBI Taxonomy" id="118168"/>
    <lineage>
        <taxon>Bacteria</taxon>
        <taxon>Bacillati</taxon>
        <taxon>Cyanobacteriota</taxon>
        <taxon>Cyanophyceae</taxon>
        <taxon>Coleofasciculales</taxon>
        <taxon>Coleofasciculaceae</taxon>
        <taxon>Coleofasciculus</taxon>
    </lineage>
</organism>